<evidence type="ECO:0000313" key="4">
    <source>
        <dbReference type="EMBL" id="GAA4441696.1"/>
    </source>
</evidence>
<dbReference type="PIRSF" id="PIRSF016838">
    <property type="entry name" value="PafC"/>
    <property type="match status" value="1"/>
</dbReference>
<dbReference type="InterPro" id="IPR036390">
    <property type="entry name" value="WH_DNA-bd_sf"/>
</dbReference>
<dbReference type="PANTHER" id="PTHR34580:SF3">
    <property type="entry name" value="PROTEIN PAFB"/>
    <property type="match status" value="1"/>
</dbReference>
<dbReference type="InterPro" id="IPR001034">
    <property type="entry name" value="DeoR_HTH"/>
</dbReference>
<dbReference type="PROSITE" id="PS51000">
    <property type="entry name" value="HTH_DEOR_2"/>
    <property type="match status" value="1"/>
</dbReference>
<dbReference type="InterPro" id="IPR013196">
    <property type="entry name" value="HTH_11"/>
</dbReference>
<evidence type="ECO:0000313" key="5">
    <source>
        <dbReference type="Proteomes" id="UP001501508"/>
    </source>
</evidence>
<gene>
    <name evidence="4" type="ORF">GCM10023091_27350</name>
</gene>
<sequence length="329" mass="38340">MAYTEDSIKRFERIVAILIQLQSKKIVRAQEFAERFEVSVRTIYRDIRSLEAAGVPIYSEAGVGYSLVDGYKLPPVMFTHEEAGTFVAAERLMQKFMDESLGKHFQSAMFKIKSVLKEEQKERLEAIRSNLLVSSPSDRMFNQNVPDALEILLEAVAEKRQVMLQYQSIEATEPGERFVEPVGVFHENRNWYLFAFCHLRNDYRQFRADRIFGIGRTGLQFNRAHENLDHYLNRERQVIKKTVRLSVEKEKARFVKWDRKHFGFVSERQAGHKIEMLFECDYENNGFARWFMMFADFVDILEPAALADQVRDLLSKAGNRVEAVKTGAE</sequence>
<comment type="caution">
    <text evidence="4">The sequence shown here is derived from an EMBL/GenBank/DDBJ whole genome shotgun (WGS) entry which is preliminary data.</text>
</comment>
<dbReference type="PANTHER" id="PTHR34580">
    <property type="match status" value="1"/>
</dbReference>
<organism evidence="4 5">
    <name type="scientific">Ravibacter arvi</name>
    <dbReference type="NCBI Taxonomy" id="2051041"/>
    <lineage>
        <taxon>Bacteria</taxon>
        <taxon>Pseudomonadati</taxon>
        <taxon>Bacteroidota</taxon>
        <taxon>Cytophagia</taxon>
        <taxon>Cytophagales</taxon>
        <taxon>Spirosomataceae</taxon>
        <taxon>Ravibacter</taxon>
    </lineage>
</organism>
<dbReference type="InterPro" id="IPR028349">
    <property type="entry name" value="PafC-like"/>
</dbReference>
<evidence type="ECO:0000256" key="1">
    <source>
        <dbReference type="ARBA" id="ARBA00023015"/>
    </source>
</evidence>
<dbReference type="InterPro" id="IPR026881">
    <property type="entry name" value="WYL_dom"/>
</dbReference>
<dbReference type="EMBL" id="BAABEY010000025">
    <property type="protein sequence ID" value="GAA4441696.1"/>
    <property type="molecule type" value="Genomic_DNA"/>
</dbReference>
<dbReference type="Gene3D" id="1.10.10.10">
    <property type="entry name" value="Winged helix-like DNA-binding domain superfamily/Winged helix DNA-binding domain"/>
    <property type="match status" value="1"/>
</dbReference>
<keyword evidence="1" id="KW-0805">Transcription regulation</keyword>
<reference evidence="5" key="1">
    <citation type="journal article" date="2019" name="Int. J. Syst. Evol. Microbiol.">
        <title>The Global Catalogue of Microorganisms (GCM) 10K type strain sequencing project: providing services to taxonomists for standard genome sequencing and annotation.</title>
        <authorList>
            <consortium name="The Broad Institute Genomics Platform"/>
            <consortium name="The Broad Institute Genome Sequencing Center for Infectious Disease"/>
            <person name="Wu L."/>
            <person name="Ma J."/>
        </authorList>
    </citation>
    <scope>NUCLEOTIDE SEQUENCE [LARGE SCALE GENOMIC DNA]</scope>
    <source>
        <strain evidence="5">JCM 31920</strain>
    </source>
</reference>
<protein>
    <recommendedName>
        <fullName evidence="3">HTH deoR-type domain-containing protein</fullName>
    </recommendedName>
</protein>
<evidence type="ECO:0000256" key="2">
    <source>
        <dbReference type="ARBA" id="ARBA00023163"/>
    </source>
</evidence>
<feature type="domain" description="HTH deoR-type" evidence="3">
    <location>
        <begin position="10"/>
        <end position="65"/>
    </location>
</feature>
<dbReference type="Proteomes" id="UP001501508">
    <property type="component" value="Unassembled WGS sequence"/>
</dbReference>
<keyword evidence="5" id="KW-1185">Reference proteome</keyword>
<name>A0ABP8M3F7_9BACT</name>
<dbReference type="InterPro" id="IPR051534">
    <property type="entry name" value="CBASS_pafABC_assoc_protein"/>
</dbReference>
<dbReference type="InterPro" id="IPR036388">
    <property type="entry name" value="WH-like_DNA-bd_sf"/>
</dbReference>
<keyword evidence="2" id="KW-0804">Transcription</keyword>
<dbReference type="RefSeq" id="WP_345030074.1">
    <property type="nucleotide sequence ID" value="NZ_BAABEY010000025.1"/>
</dbReference>
<dbReference type="SMART" id="SM00420">
    <property type="entry name" value="HTH_DEOR"/>
    <property type="match status" value="1"/>
</dbReference>
<dbReference type="Pfam" id="PF13280">
    <property type="entry name" value="WYL"/>
    <property type="match status" value="1"/>
</dbReference>
<proteinExistence type="predicted"/>
<evidence type="ECO:0000259" key="3">
    <source>
        <dbReference type="PROSITE" id="PS51000"/>
    </source>
</evidence>
<dbReference type="SUPFAM" id="SSF46785">
    <property type="entry name" value="Winged helix' DNA-binding domain"/>
    <property type="match status" value="1"/>
</dbReference>
<dbReference type="PROSITE" id="PS52050">
    <property type="entry name" value="WYL"/>
    <property type="match status" value="1"/>
</dbReference>
<accession>A0ABP8M3F7</accession>
<dbReference type="Pfam" id="PF08279">
    <property type="entry name" value="HTH_11"/>
    <property type="match status" value="1"/>
</dbReference>